<name>B3VGI3_9CAUD</name>
<keyword evidence="1" id="KW-1133">Transmembrane helix</keyword>
<keyword evidence="3" id="KW-1185">Reference proteome</keyword>
<dbReference type="Proteomes" id="UP000001211">
    <property type="component" value="Segment"/>
</dbReference>
<sequence length="89" mass="9514">MSVPGSAHSIHSGIGDLMYANVPPPVPFVPPQRKAAPNPLFLVLAILSAIPTAFFVLALVAAPTMLWLVAAGWCGMWTAVWGLMANRYR</sequence>
<evidence type="ECO:0000256" key="1">
    <source>
        <dbReference type="SAM" id="Phobius"/>
    </source>
</evidence>
<dbReference type="OrthoDB" id="25919at10239"/>
<dbReference type="RefSeq" id="YP_001994851.1">
    <property type="nucleotide sequence ID" value="NC_011023.1"/>
</dbReference>
<evidence type="ECO:0000313" key="2">
    <source>
        <dbReference type="EMBL" id="ACE79960.1"/>
    </source>
</evidence>
<dbReference type="EMBL" id="EU744250">
    <property type="protein sequence ID" value="ACE79960.1"/>
    <property type="molecule type" value="Genomic_DNA"/>
</dbReference>
<keyword evidence="1" id="KW-0812">Transmembrane</keyword>
<evidence type="ECO:0000313" key="3">
    <source>
        <dbReference type="Proteomes" id="UP000001211"/>
    </source>
</evidence>
<feature type="transmembrane region" description="Helical" evidence="1">
    <location>
        <begin position="40"/>
        <end position="60"/>
    </location>
</feature>
<protein>
    <submittedName>
        <fullName evidence="2">Uncharacterized protein</fullName>
    </submittedName>
</protein>
<keyword evidence="1" id="KW-0472">Membrane</keyword>
<gene>
    <name evidence="2" type="primary">34</name>
    <name evidence="2" type="ORF">Pukovnik_34</name>
</gene>
<feature type="transmembrane region" description="Helical" evidence="1">
    <location>
        <begin position="66"/>
        <end position="84"/>
    </location>
</feature>
<organism evidence="2 3">
    <name type="scientific">Mycobacterium phage Pukovnik</name>
    <dbReference type="NCBI Taxonomy" id="2914013"/>
    <lineage>
        <taxon>Viruses</taxon>
        <taxon>Duplodnaviria</taxon>
        <taxon>Heunggongvirae</taxon>
        <taxon>Uroviricota</taxon>
        <taxon>Caudoviricetes</taxon>
        <taxon>Pukovnikvirus</taxon>
        <taxon>Pukovnikvirus pukovnik</taxon>
    </lineage>
</organism>
<dbReference type="GeneID" id="6417698"/>
<reference evidence="2 3" key="1">
    <citation type="submission" date="2008-05" db="EMBL/GenBank/DDBJ databases">
        <authorList>
            <person name="Vogelsberger A.M."/>
            <person name="Jacobs-Sera D."/>
            <person name="Hendrix R.W."/>
            <person name="Hatfull G.F."/>
        </authorList>
    </citation>
    <scope>NUCLEOTIDE SEQUENCE [LARGE SCALE GENOMIC DNA]</scope>
    <source>
        <strain evidence="2 3">Pukovnik</strain>
    </source>
</reference>
<proteinExistence type="predicted"/>
<accession>B3VGI3</accession>
<dbReference type="KEGG" id="vg:6417698"/>